<sequence length="1817" mass="202318">MSENQAAVVEDDAVGEKARQQAAPRKKKLGLIVHENSSSASPEYDVVALHGLNGNSSVWESTSEKGTWLKDVLFASKEVRVMTYGYVGYERSGAIYTRNGMRNEACKLLSQLSDLRDKDSEKKERSLIFLAHDIGGTIVKQVGFNSVSWGNLMTYFYEQALILAGLDPQKRKSINDLTASLIFFATPHRSISIQSMEDMLVRLLFNASDKTQIPPLQVVKGFAETITEINGLFIDSKMLIRPVIFNLYSLVEDPAEKIFDQYTVTFNVSFESRSGKSHSHDDLVKNVATYTATITDVIGNDPYPLDLREDIRQYLPIIQSQASPILPLTENFSKSPIQWIDQNETFVQWQAQKKSPLLHVYGTKNLPEVSRYIFYRLESNIDFTKSSHAVLYFEFRKHDSRYNTIKAMLNTFLAQILSHYDNMTDGAVYMFKRLLFYRSWSTQDVYLLFEGFRTTKLLDRITFVIGGLDLTSDEAKTWFLAALLRMIKCSEEQFKIVISSTGGKELQDAFSGFPSINIDSESKENPAMNSRLSDSSLVTSQIIQARSVFRFFEEKLNELLSQYQSQPEMQKMVVTWLKHVDPLATRRAVQEKLDFLMQSTPEAIVAAILDSVEKTKRPGAKRLISWIVFSLRPLTFWELQTLYPRENAGESEPNDGAFGDIRGVLENTFCNLFSLHGNEAYLIPGLLPDIFLLSNTSEDQAWYKYEDLAAAHSEIVRDCLHLLSKPSSEQQERGNELLEESKSSPLFESRLTGFSYAAQFWPTHYKIASSSLSVGVSACGLAIQAVKEFYNDEDAVCSWGNAYWSFLNPVVRSETRLKSPLSIICGYGPDSLVSQHIVDEKRFSNLAADVSQALVEAARFGNFQNVRFLLNAQEPDSSSLKEALSAAASYGDEALLLELIKHTLDSEPNFDWPPNLIGRASWLGLESVVSLLVKSGVDVNAPDTLLQQSPLHLSARHNHTSVVQTLLDNKADIDAKTKFNTSVLQLASTFGHGGVVKLLIDAGANLEYGSEYTALQDACSCANHEVIKILLEGGAKRNYGEGADIPLVIAAKGGYAECCRLLLHHHGPSTYTAEQYGIALSYAVDNGDIDVIRLLLGIGADPNYKHGGAWPILIRAVERNNVELVELFLDRGSNIDETTEPSGYSALSRAASRGFRDVASLLASRGADVNRAGSLEFPPIYLAARNDDYAMVELLLKAGADPNQSGSAEWQALHMAYDFLDVTRLLVSNGANINHLSESGTPIYLASKWGYPEVVKVYIEHKADLEIEVTTDPDEGHTALDMAVIKGRAPVLRLLLEAGANINHRAKNNTFPLQYPITQTIDEKDAEDCLRMLLEYSPPLDMRDDTGYTALGSILRRTPVSLVRLLVNAGAPLESPTKEGVTPLGRAVLMNNIDVLKYLLSKKAVIDIPNGKWGGPLHMACQWGTLEIVKILVEGGADVNLLSPGVPGTPLQSAYFRDTSTEEETAKKNQILRYLLEEAKADVNVYGGQFGCALSVTFLKGTLEMSKYLLEKGASFDMEDEMRRRPIHLACLRTVEHIQLLLDAGEDLTPVDKLGRTPLHYAVISGRVNVVERILDLSGGTVDIPDIDNWTPLLWGARVCNRWGTRTDNQLEVINLLLSRGADPWIRGSGLDREWSAVKIARYHGVSEQIVSVLTPKDKKRQREDGKEEVWDERFHMSEKAHDVGGGFCDACLLALWGTYFVCQTCLDFCLCFKCYRSRDTLHPGHPFQDTGIEYEISKTEDSEKPVDRTPSPIDDTATVVESDNGDDDTDEEDEADNKIPTDNVVGEKQANEDGADNDDDDDDDDDEDESDDSSNN</sequence>
<dbReference type="Gene3D" id="3.40.50.1820">
    <property type="entry name" value="alpha/beta hydrolase"/>
    <property type="match status" value="1"/>
</dbReference>
<dbReference type="Pfam" id="PF00023">
    <property type="entry name" value="Ank"/>
    <property type="match status" value="2"/>
</dbReference>
<dbReference type="InterPro" id="IPR002110">
    <property type="entry name" value="Ankyrin_rpt"/>
</dbReference>
<accession>A0A3D8QZN2</accession>
<feature type="repeat" description="ANK" evidence="3">
    <location>
        <begin position="1275"/>
        <end position="1307"/>
    </location>
</feature>
<feature type="repeat" description="ANK" evidence="3">
    <location>
        <begin position="979"/>
        <end position="1011"/>
    </location>
</feature>
<feature type="compositionally biased region" description="Basic and acidic residues" evidence="4">
    <location>
        <begin position="1739"/>
        <end position="1748"/>
    </location>
</feature>
<feature type="repeat" description="ANK" evidence="3">
    <location>
        <begin position="1554"/>
        <end position="1587"/>
    </location>
</feature>
<evidence type="ECO:0000256" key="1">
    <source>
        <dbReference type="ARBA" id="ARBA00022737"/>
    </source>
</evidence>
<protein>
    <recommendedName>
        <fullName evidence="5">Nephrocystin 3-like N-terminal domain-containing protein</fullName>
    </recommendedName>
</protein>
<evidence type="ECO:0000313" key="7">
    <source>
        <dbReference type="Proteomes" id="UP000256328"/>
    </source>
</evidence>
<keyword evidence="2 3" id="KW-0040">ANK repeat</keyword>
<feature type="repeat" description="ANK" evidence="3">
    <location>
        <begin position="1179"/>
        <end position="1207"/>
    </location>
</feature>
<proteinExistence type="predicted"/>
<dbReference type="PRINTS" id="PR01415">
    <property type="entry name" value="ANKYRIN"/>
</dbReference>
<dbReference type="InterPro" id="IPR051165">
    <property type="entry name" value="Multifunctional_ANK_Repeat"/>
</dbReference>
<keyword evidence="1" id="KW-0677">Repeat</keyword>
<feature type="domain" description="Nephrocystin 3-like N-terminal" evidence="5">
    <location>
        <begin position="338"/>
        <end position="500"/>
    </location>
</feature>
<evidence type="ECO:0000313" key="6">
    <source>
        <dbReference type="EMBL" id="RDW67034.1"/>
    </source>
</evidence>
<dbReference type="CDD" id="cd02249">
    <property type="entry name" value="ZZ"/>
    <property type="match status" value="1"/>
</dbReference>
<feature type="repeat" description="ANK" evidence="3">
    <location>
        <begin position="1416"/>
        <end position="1444"/>
    </location>
</feature>
<dbReference type="PANTHER" id="PTHR24123">
    <property type="entry name" value="ANKYRIN REPEAT-CONTAINING"/>
    <property type="match status" value="1"/>
</dbReference>
<dbReference type="PROSITE" id="PS50297">
    <property type="entry name" value="ANK_REP_REGION"/>
    <property type="match status" value="7"/>
</dbReference>
<dbReference type="SUPFAM" id="SSF53474">
    <property type="entry name" value="alpha/beta-Hydrolases"/>
    <property type="match status" value="1"/>
</dbReference>
<dbReference type="SUPFAM" id="SSF48403">
    <property type="entry name" value="Ankyrin repeat"/>
    <property type="match status" value="3"/>
</dbReference>
<dbReference type="InterPro" id="IPR056884">
    <property type="entry name" value="NPHP3-like_N"/>
</dbReference>
<feature type="repeat" description="ANK" evidence="3">
    <location>
        <begin position="946"/>
        <end position="978"/>
    </location>
</feature>
<dbReference type="SUPFAM" id="SSF57850">
    <property type="entry name" value="RING/U-box"/>
    <property type="match status" value="1"/>
</dbReference>
<feature type="region of interest" description="Disordered" evidence="4">
    <location>
        <begin position="1"/>
        <end position="27"/>
    </location>
</feature>
<dbReference type="Pfam" id="PF24883">
    <property type="entry name" value="NPHP3_N"/>
    <property type="match status" value="1"/>
</dbReference>
<dbReference type="InterPro" id="IPR036770">
    <property type="entry name" value="Ankyrin_rpt-contain_sf"/>
</dbReference>
<dbReference type="OrthoDB" id="341259at2759"/>
<evidence type="ECO:0000256" key="4">
    <source>
        <dbReference type="SAM" id="MobiDB-lite"/>
    </source>
</evidence>
<dbReference type="PROSITE" id="PS50088">
    <property type="entry name" value="ANK_REPEAT"/>
    <property type="match status" value="10"/>
</dbReference>
<dbReference type="EMBL" id="PDLN01000014">
    <property type="protein sequence ID" value="RDW67034.1"/>
    <property type="molecule type" value="Genomic_DNA"/>
</dbReference>
<dbReference type="Gene3D" id="1.25.40.20">
    <property type="entry name" value="Ankyrin repeat-containing domain"/>
    <property type="match status" value="3"/>
</dbReference>
<gene>
    <name evidence="6" type="ORF">BP5796_09783</name>
</gene>
<reference evidence="6 7" key="1">
    <citation type="journal article" date="2018" name="IMA Fungus">
        <title>IMA Genome-F 9: Draft genome sequence of Annulohypoxylon stygium, Aspergillus mulundensis, Berkeleyomyces basicola (syn. Thielaviopsis basicola), Ceratocystis smalleyi, two Cercospora beticola strains, Coleophoma cylindrospora, Fusarium fracticaudum, Phialophora cf. hyalina, and Morchella septimelata.</title>
        <authorList>
            <person name="Wingfield B.D."/>
            <person name="Bills G.F."/>
            <person name="Dong Y."/>
            <person name="Huang W."/>
            <person name="Nel W.J."/>
            <person name="Swalarsk-Parry B.S."/>
            <person name="Vaghefi N."/>
            <person name="Wilken P.M."/>
            <person name="An Z."/>
            <person name="de Beer Z.W."/>
            <person name="De Vos L."/>
            <person name="Chen L."/>
            <person name="Duong T.A."/>
            <person name="Gao Y."/>
            <person name="Hammerbacher A."/>
            <person name="Kikkert J.R."/>
            <person name="Li Y."/>
            <person name="Li H."/>
            <person name="Li K."/>
            <person name="Li Q."/>
            <person name="Liu X."/>
            <person name="Ma X."/>
            <person name="Naidoo K."/>
            <person name="Pethybridge S.J."/>
            <person name="Sun J."/>
            <person name="Steenkamp E.T."/>
            <person name="van der Nest M.A."/>
            <person name="van Wyk S."/>
            <person name="Wingfield M.J."/>
            <person name="Xiong C."/>
            <person name="Yue Q."/>
            <person name="Zhang X."/>
        </authorList>
    </citation>
    <scope>NUCLEOTIDE SEQUENCE [LARGE SCALE GENOMIC DNA]</scope>
    <source>
        <strain evidence="6 7">BP5796</strain>
    </source>
</reference>
<keyword evidence="7" id="KW-1185">Reference proteome</keyword>
<dbReference type="PANTHER" id="PTHR24123:SF33">
    <property type="entry name" value="PROTEIN HOS4"/>
    <property type="match status" value="1"/>
</dbReference>
<feature type="compositionally biased region" description="Acidic residues" evidence="4">
    <location>
        <begin position="1794"/>
        <end position="1817"/>
    </location>
</feature>
<feature type="repeat" description="ANK" evidence="3">
    <location>
        <begin position="1075"/>
        <end position="1107"/>
    </location>
</feature>
<dbReference type="InterPro" id="IPR029058">
    <property type="entry name" value="AB_hydrolase_fold"/>
</dbReference>
<feature type="compositionally biased region" description="Acidic residues" evidence="4">
    <location>
        <begin position="1764"/>
        <end position="1776"/>
    </location>
</feature>
<evidence type="ECO:0000256" key="2">
    <source>
        <dbReference type="ARBA" id="ARBA00023043"/>
    </source>
</evidence>
<dbReference type="Proteomes" id="UP000256328">
    <property type="component" value="Unassembled WGS sequence"/>
</dbReference>
<feature type="repeat" description="ANK" evidence="3">
    <location>
        <begin position="1142"/>
        <end position="1174"/>
    </location>
</feature>
<dbReference type="Pfam" id="PF12796">
    <property type="entry name" value="Ank_2"/>
    <property type="match status" value="5"/>
</dbReference>
<evidence type="ECO:0000256" key="3">
    <source>
        <dbReference type="PROSITE-ProRule" id="PRU00023"/>
    </source>
</evidence>
<feature type="repeat" description="ANK" evidence="3">
    <location>
        <begin position="1238"/>
        <end position="1270"/>
    </location>
</feature>
<evidence type="ECO:0000259" key="5">
    <source>
        <dbReference type="Pfam" id="PF24883"/>
    </source>
</evidence>
<name>A0A3D8QZN2_9HELO</name>
<comment type="caution">
    <text evidence="6">The sequence shown here is derived from an EMBL/GenBank/DDBJ whole genome shotgun (WGS) entry which is preliminary data.</text>
</comment>
<feature type="repeat" description="ANK" evidence="3">
    <location>
        <begin position="1379"/>
        <end position="1411"/>
    </location>
</feature>
<feature type="region of interest" description="Disordered" evidence="4">
    <location>
        <begin position="1739"/>
        <end position="1817"/>
    </location>
</feature>
<dbReference type="SMART" id="SM00248">
    <property type="entry name" value="ANK"/>
    <property type="match status" value="18"/>
</dbReference>
<organism evidence="6 7">
    <name type="scientific">Coleophoma crateriformis</name>
    <dbReference type="NCBI Taxonomy" id="565419"/>
    <lineage>
        <taxon>Eukaryota</taxon>
        <taxon>Fungi</taxon>
        <taxon>Dikarya</taxon>
        <taxon>Ascomycota</taxon>
        <taxon>Pezizomycotina</taxon>
        <taxon>Leotiomycetes</taxon>
        <taxon>Helotiales</taxon>
        <taxon>Dermateaceae</taxon>
        <taxon>Coleophoma</taxon>
    </lineage>
</organism>